<organism evidence="1">
    <name type="scientific">Streptococcus salivarius</name>
    <dbReference type="NCBI Taxonomy" id="1304"/>
    <lineage>
        <taxon>Bacteria</taxon>
        <taxon>Bacillati</taxon>
        <taxon>Bacillota</taxon>
        <taxon>Bacilli</taxon>
        <taxon>Lactobacillales</taxon>
        <taxon>Streptococcaceae</taxon>
        <taxon>Streptococcus</taxon>
    </lineage>
</organism>
<sequence length="195" mass="22061">MLQYSGWHGTTNKRKKKILSTGFSYKKYKPGIDKQRHPNDLGNGIYFFLPFNNDTGKTIASAYVAKYKSSELRKPGITSKLINAEITIESEDNIFILDEPKNQILLEEFRQKAWDEIENEVAGISESGAKNRATLVNQNQGLVIELLLDLASQYGKDFKAVQSKTYTDISFLPVFDGKNGEEICIRDLNCITNIL</sequence>
<name>A0A1R3TDC1_STRSL</name>
<reference evidence="1" key="1">
    <citation type="submission" date="2016-08" db="EMBL/GenBank/DDBJ databases">
        <authorList>
            <person name="Seilhamer J.J."/>
        </authorList>
    </citation>
    <scope>NUCLEOTIDE SEQUENCE</scope>
    <source>
        <strain evidence="1">F1-8</strain>
    </source>
</reference>
<dbReference type="AlphaFoldDB" id="A0A1R3TDC1"/>
<accession>A0A1R3TDC1</accession>
<proteinExistence type="predicted"/>
<protein>
    <submittedName>
        <fullName evidence="1">Uncharacterized protein</fullName>
    </submittedName>
</protein>
<dbReference type="RefSeq" id="WP_152620205.1">
    <property type="nucleotide sequence ID" value="NZ_JADNBS010000003.1"/>
</dbReference>
<evidence type="ECO:0000313" key="1">
    <source>
        <dbReference type="EMBL" id="SCW20728.1"/>
    </source>
</evidence>
<dbReference type="EMBL" id="LT622828">
    <property type="protein sequence ID" value="SCW20728.1"/>
    <property type="molecule type" value="Genomic_DNA"/>
</dbReference>
<reference evidence="1" key="2">
    <citation type="submission" date="2017-02" db="EMBL/GenBank/DDBJ databases">
        <title>Diversity of integrative and conjugative elements of Streptococcus salivarius and their intra- and interspecies transfer.</title>
        <authorList>
            <person name="Dahmane N."/>
            <person name="Libante V."/>
            <person name="Charron-Bourgoin F."/>
            <person name="Guedon E."/>
            <person name="Guedon G."/>
            <person name="Leblond-Bourget N."/>
            <person name="Payot S."/>
        </authorList>
    </citation>
    <scope>NUCLEOTIDE SEQUENCE</scope>
    <source>
        <strain evidence="1">F1-8</strain>
    </source>
</reference>